<name>A0ABX1JRQ2_9MICC</name>
<accession>A0ABX1JRQ2</accession>
<dbReference type="EMBL" id="JAAZSR010000237">
    <property type="protein sequence ID" value="NKX51479.1"/>
    <property type="molecule type" value="Genomic_DNA"/>
</dbReference>
<reference evidence="1 2" key="1">
    <citation type="submission" date="2020-04" db="EMBL/GenBank/DDBJ databases">
        <authorList>
            <person name="Liu S."/>
        </authorList>
    </citation>
    <scope>NUCLEOTIDE SEQUENCE [LARGE SCALE GENOMIC DNA]</scope>
    <source>
        <strain evidence="1 2">CGMCC 1.15091</strain>
    </source>
</reference>
<evidence type="ECO:0000313" key="2">
    <source>
        <dbReference type="Proteomes" id="UP000523795"/>
    </source>
</evidence>
<dbReference type="GO" id="GO:0008233">
    <property type="term" value="F:peptidase activity"/>
    <property type="evidence" value="ECO:0007669"/>
    <property type="project" value="UniProtKB-KW"/>
</dbReference>
<proteinExistence type="predicted"/>
<dbReference type="Gene3D" id="1.10.8.60">
    <property type="match status" value="1"/>
</dbReference>
<dbReference type="GO" id="GO:0005524">
    <property type="term" value="F:ATP binding"/>
    <property type="evidence" value="ECO:0007669"/>
    <property type="project" value="UniProtKB-KW"/>
</dbReference>
<keyword evidence="1" id="KW-0645">Protease</keyword>
<dbReference type="GO" id="GO:0006508">
    <property type="term" value="P:proteolysis"/>
    <property type="evidence" value="ECO:0007669"/>
    <property type="project" value="UniProtKB-KW"/>
</dbReference>
<comment type="caution">
    <text evidence="1">The sequence shown here is derived from an EMBL/GenBank/DDBJ whole genome shotgun (WGS) entry which is preliminary data.</text>
</comment>
<feature type="non-terminal residue" evidence="1">
    <location>
        <position position="1"/>
    </location>
</feature>
<sequence>RGLRAIMEEALLPIQFELPSRGDIASVVITADVVLNKAEPTLISHDVMAKRRNKSA</sequence>
<gene>
    <name evidence="1" type="ORF">HER39_13050</name>
</gene>
<keyword evidence="1" id="KW-0378">Hydrolase</keyword>
<protein>
    <submittedName>
        <fullName evidence="1">ATP-dependent Clp protease ATP-binding subunit ClpX</fullName>
    </submittedName>
</protein>
<organism evidence="1 2">
    <name type="scientific">Arthrobacter deserti</name>
    <dbReference type="NCBI Taxonomy" id="1742687"/>
    <lineage>
        <taxon>Bacteria</taxon>
        <taxon>Bacillati</taxon>
        <taxon>Actinomycetota</taxon>
        <taxon>Actinomycetes</taxon>
        <taxon>Micrococcales</taxon>
        <taxon>Micrococcaceae</taxon>
        <taxon>Arthrobacter</taxon>
    </lineage>
</organism>
<keyword evidence="2" id="KW-1185">Reference proteome</keyword>
<evidence type="ECO:0000313" key="1">
    <source>
        <dbReference type="EMBL" id="NKX51479.1"/>
    </source>
</evidence>
<keyword evidence="1" id="KW-0547">Nucleotide-binding</keyword>
<dbReference type="Proteomes" id="UP000523795">
    <property type="component" value="Unassembled WGS sequence"/>
</dbReference>
<keyword evidence="1" id="KW-0067">ATP-binding</keyword>